<evidence type="ECO:0000313" key="6">
    <source>
        <dbReference type="Proteomes" id="UP001359559"/>
    </source>
</evidence>
<dbReference type="SUPFAM" id="SSF49590">
    <property type="entry name" value="PHL pollen allergen"/>
    <property type="match status" value="1"/>
</dbReference>
<dbReference type="InterPro" id="IPR036749">
    <property type="entry name" value="Expansin_CBD_sf"/>
</dbReference>
<organism evidence="5 6">
    <name type="scientific">Clitoria ternatea</name>
    <name type="common">Butterfly pea</name>
    <dbReference type="NCBI Taxonomy" id="43366"/>
    <lineage>
        <taxon>Eukaryota</taxon>
        <taxon>Viridiplantae</taxon>
        <taxon>Streptophyta</taxon>
        <taxon>Embryophyta</taxon>
        <taxon>Tracheophyta</taxon>
        <taxon>Spermatophyta</taxon>
        <taxon>Magnoliopsida</taxon>
        <taxon>eudicotyledons</taxon>
        <taxon>Gunneridae</taxon>
        <taxon>Pentapetalae</taxon>
        <taxon>rosids</taxon>
        <taxon>fabids</taxon>
        <taxon>Fabales</taxon>
        <taxon>Fabaceae</taxon>
        <taxon>Papilionoideae</taxon>
        <taxon>50 kb inversion clade</taxon>
        <taxon>NPAAA clade</taxon>
        <taxon>indigoferoid/millettioid clade</taxon>
        <taxon>Phaseoleae</taxon>
        <taxon>Clitoria</taxon>
    </lineage>
</organism>
<evidence type="ECO:0000259" key="3">
    <source>
        <dbReference type="PROSITE" id="PS50842"/>
    </source>
</evidence>
<feature type="domain" description="Expansin-like EG45" evidence="3">
    <location>
        <begin position="47"/>
        <end position="151"/>
    </location>
</feature>
<evidence type="ECO:0000313" key="5">
    <source>
        <dbReference type="EMBL" id="KAK7262169.1"/>
    </source>
</evidence>
<dbReference type="SUPFAM" id="SSF50685">
    <property type="entry name" value="Barwin-like endoglucanases"/>
    <property type="match status" value="1"/>
</dbReference>
<dbReference type="PANTHER" id="PTHR31692:SF10">
    <property type="entry name" value="EXPANSIN-B1-LIKE PROTEIN"/>
    <property type="match status" value="1"/>
</dbReference>
<evidence type="ECO:0000259" key="4">
    <source>
        <dbReference type="PROSITE" id="PS50843"/>
    </source>
</evidence>
<evidence type="ECO:0000256" key="2">
    <source>
        <dbReference type="SAM" id="SignalP"/>
    </source>
</evidence>
<dbReference type="Gene3D" id="2.40.40.10">
    <property type="entry name" value="RlpA-like domain"/>
    <property type="match status" value="1"/>
</dbReference>
<proteinExistence type="inferred from homology"/>
<dbReference type="GO" id="GO:0009653">
    <property type="term" value="P:anatomical structure morphogenesis"/>
    <property type="evidence" value="ECO:0007669"/>
    <property type="project" value="UniProtKB-ARBA"/>
</dbReference>
<protein>
    <recommendedName>
        <fullName evidence="7">Expansin-like B1</fullName>
    </recommendedName>
</protein>
<dbReference type="GO" id="GO:0005576">
    <property type="term" value="C:extracellular region"/>
    <property type="evidence" value="ECO:0007669"/>
    <property type="project" value="InterPro"/>
</dbReference>
<dbReference type="PROSITE" id="PS50843">
    <property type="entry name" value="EXPANSIN_CBD"/>
    <property type="match status" value="1"/>
</dbReference>
<dbReference type="InterPro" id="IPR007118">
    <property type="entry name" value="Expan_Lol_pI"/>
</dbReference>
<dbReference type="Pfam" id="PF01357">
    <property type="entry name" value="Expansin_C"/>
    <property type="match status" value="1"/>
</dbReference>
<reference evidence="5 6" key="1">
    <citation type="submission" date="2024-01" db="EMBL/GenBank/DDBJ databases">
        <title>The genomes of 5 underutilized Papilionoideae crops provide insights into root nodulation and disease resistance.</title>
        <authorList>
            <person name="Yuan L."/>
        </authorList>
    </citation>
    <scope>NUCLEOTIDE SEQUENCE [LARGE SCALE GENOMIC DNA]</scope>
    <source>
        <strain evidence="5">LY-2023</strain>
        <tissue evidence="5">Leaf</tissue>
    </source>
</reference>
<name>A0AAN9ER53_CLITE</name>
<accession>A0AAN9ER53</accession>
<dbReference type="InterPro" id="IPR007117">
    <property type="entry name" value="Expansin_CBD"/>
</dbReference>
<dbReference type="Proteomes" id="UP001359559">
    <property type="component" value="Unassembled WGS sequence"/>
</dbReference>
<dbReference type="Pfam" id="PF03330">
    <property type="entry name" value="DPBB_1"/>
    <property type="match status" value="1"/>
</dbReference>
<dbReference type="InterPro" id="IPR009009">
    <property type="entry name" value="RlpA-like_DPBB"/>
</dbReference>
<dbReference type="EMBL" id="JAYKXN010000008">
    <property type="protein sequence ID" value="KAK7262169.1"/>
    <property type="molecule type" value="Genomic_DNA"/>
</dbReference>
<dbReference type="CDD" id="cd22277">
    <property type="entry name" value="DPBB_EXLB_N"/>
    <property type="match status" value="1"/>
</dbReference>
<comment type="caution">
    <text evidence="5">The sequence shown here is derived from an EMBL/GenBank/DDBJ whole genome shotgun (WGS) entry which is preliminary data.</text>
</comment>
<dbReference type="PANTHER" id="PTHR31692">
    <property type="entry name" value="EXPANSIN-B3"/>
    <property type="match status" value="1"/>
</dbReference>
<dbReference type="InterPro" id="IPR036908">
    <property type="entry name" value="RlpA-like_sf"/>
</dbReference>
<feature type="chain" id="PRO_5042811857" description="Expansin-like B1" evidence="2">
    <location>
        <begin position="22"/>
        <end position="252"/>
    </location>
</feature>
<dbReference type="PROSITE" id="PS50842">
    <property type="entry name" value="EXPANSIN_EG45"/>
    <property type="match status" value="1"/>
</dbReference>
<dbReference type="PRINTS" id="PR01225">
    <property type="entry name" value="EXPANSNFAMLY"/>
</dbReference>
<evidence type="ECO:0000256" key="1">
    <source>
        <dbReference type="RuleBase" id="RU003460"/>
    </source>
</evidence>
<dbReference type="Gene3D" id="2.60.40.760">
    <property type="entry name" value="Expansin, cellulose-binding-like domain"/>
    <property type="match status" value="1"/>
</dbReference>
<dbReference type="AlphaFoldDB" id="A0AAN9ER53"/>
<feature type="signal peptide" evidence="2">
    <location>
        <begin position="1"/>
        <end position="21"/>
    </location>
</feature>
<evidence type="ECO:0008006" key="7">
    <source>
        <dbReference type="Google" id="ProtNLM"/>
    </source>
</evidence>
<feature type="domain" description="Expansin-like CBD" evidence="4">
    <location>
        <begin position="164"/>
        <end position="247"/>
    </location>
</feature>
<gene>
    <name evidence="5" type="ORF">RJT34_29730</name>
</gene>
<dbReference type="InterPro" id="IPR007112">
    <property type="entry name" value="Expansin/allergen_DPBB_dom"/>
</dbReference>
<sequence length="252" mass="28469">MQLWFPFVLGFDLLRIHSFKAVVHKQEYYTKSRASFYGSPDGYGVSRGACGFGEYGRMINSGSVAAVSGLWRNGAACGTCYQVRCKIAEYCDANGANVVVTDYGAGDRTDFIMSPRAFSQLGRNKAASEKLKKYGVLDIEYKRVPCRYSGNVLFHVQESSNNPGYFAVILLNVNGKYDVTAVELWQKERRQWEPLRRVYGAVFDFANPPTGELSLRFQITYPKGYTKWVYPKTPIPAYWKPGATYDTKLQLN</sequence>
<keyword evidence="6" id="KW-1185">Reference proteome</keyword>
<keyword evidence="2" id="KW-0732">Signal</keyword>
<comment type="similarity">
    <text evidence="1">Belongs to the expansin family.</text>
</comment>